<organism evidence="2 3">
    <name type="scientific">Fusarium oxysporum f. sp. cubense</name>
    <dbReference type="NCBI Taxonomy" id="61366"/>
    <lineage>
        <taxon>Eukaryota</taxon>
        <taxon>Fungi</taxon>
        <taxon>Dikarya</taxon>
        <taxon>Ascomycota</taxon>
        <taxon>Pezizomycotina</taxon>
        <taxon>Sordariomycetes</taxon>
        <taxon>Hypocreomycetidae</taxon>
        <taxon>Hypocreales</taxon>
        <taxon>Nectriaceae</taxon>
        <taxon>Fusarium</taxon>
        <taxon>Fusarium oxysporum species complex</taxon>
    </lineage>
</organism>
<feature type="region of interest" description="Disordered" evidence="1">
    <location>
        <begin position="1"/>
        <end position="35"/>
    </location>
</feature>
<gene>
    <name evidence="2" type="ORF">FocTR4_00017139</name>
</gene>
<protein>
    <submittedName>
        <fullName evidence="2">Uncharacterized protein</fullName>
    </submittedName>
</protein>
<evidence type="ECO:0000256" key="1">
    <source>
        <dbReference type="SAM" id="MobiDB-lite"/>
    </source>
</evidence>
<dbReference type="AlphaFoldDB" id="A0A5C6SII9"/>
<proteinExistence type="predicted"/>
<dbReference type="EMBL" id="VMNF01000013">
    <property type="protein sequence ID" value="TXB97807.1"/>
    <property type="molecule type" value="Genomic_DNA"/>
</dbReference>
<accession>A0A5C6SII9</accession>
<dbReference type="Proteomes" id="UP000321331">
    <property type="component" value="Unassembled WGS sequence"/>
</dbReference>
<name>A0A5C6SII9_FUSOC</name>
<reference evidence="2 3" key="1">
    <citation type="submission" date="2019-07" db="EMBL/GenBank/DDBJ databases">
        <title>The First High-Quality Draft Genome Sequence of the Causal Agent of the Current Panama Disease Epidemic.</title>
        <authorList>
            <person name="Warmington R.J."/>
            <person name="Kay W."/>
            <person name="Jeffries A."/>
            <person name="Bebber D."/>
            <person name="Moore K."/>
            <person name="Studholme D.J."/>
        </authorList>
    </citation>
    <scope>NUCLEOTIDE SEQUENCE [LARGE SCALE GENOMIC DNA]</scope>
    <source>
        <strain evidence="2 3">TR4</strain>
    </source>
</reference>
<comment type="caution">
    <text evidence="2">The sequence shown here is derived from an EMBL/GenBank/DDBJ whole genome shotgun (WGS) entry which is preliminary data.</text>
</comment>
<evidence type="ECO:0000313" key="3">
    <source>
        <dbReference type="Proteomes" id="UP000321331"/>
    </source>
</evidence>
<sequence>MKLKYGTWPGQHQVGGTRSGGRFDGSDCIVKQGGRPHPPKVIQFRGCHYLADGLYGTT</sequence>
<evidence type="ECO:0000313" key="2">
    <source>
        <dbReference type="EMBL" id="TXB97807.1"/>
    </source>
</evidence>